<evidence type="ECO:0000259" key="1">
    <source>
        <dbReference type="Pfam" id="PF08984"/>
    </source>
</evidence>
<evidence type="ECO:0000313" key="4">
    <source>
        <dbReference type="Proteomes" id="UP001209317"/>
    </source>
</evidence>
<sequence>MEINSNTKISELIKANKASIEAIARIAKPLERLKNPILRKVMASRVTIAEAAKMGGTTEEKIAEALENIGFIFEKSADNISAQNPKPAWLLQAGSDDIIRFDVRPIIENGTDPLKEILHQFKETPDGKILCIINSFVPTPLIHLLEKEKAAGSYVETISNNEFHTYFLKKQKHAQTQTADDDVMMDDAQSFEKICSRFPREKIKEIDVRHLEMPLPMQTILGKLEILPGGEALYVHHKRVPVYLLEELADKNFRIHVHNISEGNVKMLIFKN</sequence>
<dbReference type="Pfam" id="PF10006">
    <property type="entry name" value="DUF2249"/>
    <property type="match status" value="2"/>
</dbReference>
<dbReference type="RefSeq" id="WP_263038561.1">
    <property type="nucleotide sequence ID" value="NZ_JAOTPL010000018.1"/>
</dbReference>
<feature type="domain" description="DUF2249" evidence="2">
    <location>
        <begin position="101"/>
        <end position="154"/>
    </location>
</feature>
<protein>
    <submittedName>
        <fullName evidence="3">DUF2249 domain-containing protein</fullName>
    </submittedName>
</protein>
<feature type="domain" description="DUF2249" evidence="2">
    <location>
        <begin position="205"/>
        <end position="269"/>
    </location>
</feature>
<dbReference type="InterPro" id="IPR038062">
    <property type="entry name" value="ScdA-like_N_sf"/>
</dbReference>
<organism evidence="3 4">
    <name type="scientific">Haoranjiania flava</name>
    <dbReference type="NCBI Taxonomy" id="1856322"/>
    <lineage>
        <taxon>Bacteria</taxon>
        <taxon>Pseudomonadati</taxon>
        <taxon>Bacteroidota</taxon>
        <taxon>Chitinophagia</taxon>
        <taxon>Chitinophagales</taxon>
        <taxon>Chitinophagaceae</taxon>
        <taxon>Haoranjiania</taxon>
    </lineage>
</organism>
<evidence type="ECO:0000313" key="3">
    <source>
        <dbReference type="EMBL" id="MCU7695074.1"/>
    </source>
</evidence>
<dbReference type="Proteomes" id="UP001209317">
    <property type="component" value="Unassembled WGS sequence"/>
</dbReference>
<feature type="domain" description="DUF1858" evidence="1">
    <location>
        <begin position="3"/>
        <end position="61"/>
    </location>
</feature>
<accession>A0AAE3INU8</accession>
<dbReference type="EMBL" id="JAOTPL010000018">
    <property type="protein sequence ID" value="MCU7695074.1"/>
    <property type="molecule type" value="Genomic_DNA"/>
</dbReference>
<dbReference type="SUPFAM" id="SSF140683">
    <property type="entry name" value="SP0561-like"/>
    <property type="match status" value="1"/>
</dbReference>
<evidence type="ECO:0000259" key="2">
    <source>
        <dbReference type="Pfam" id="PF10006"/>
    </source>
</evidence>
<gene>
    <name evidence="3" type="ORF">OD355_11145</name>
</gene>
<name>A0AAE3INU8_9BACT</name>
<dbReference type="Pfam" id="PF08984">
    <property type="entry name" value="DUF1858"/>
    <property type="match status" value="1"/>
</dbReference>
<comment type="caution">
    <text evidence="3">The sequence shown here is derived from an EMBL/GenBank/DDBJ whole genome shotgun (WGS) entry which is preliminary data.</text>
</comment>
<dbReference type="Gene3D" id="1.10.3910.10">
    <property type="entry name" value="SP0561-like"/>
    <property type="match status" value="1"/>
</dbReference>
<dbReference type="InterPro" id="IPR015077">
    <property type="entry name" value="DUF1858"/>
</dbReference>
<dbReference type="AlphaFoldDB" id="A0AAE3INU8"/>
<keyword evidence="4" id="KW-1185">Reference proteome</keyword>
<reference evidence="3" key="1">
    <citation type="submission" date="2022-10" db="EMBL/GenBank/DDBJ databases">
        <authorList>
            <person name="Kim H.S."/>
            <person name="Kim J.-S."/>
            <person name="Suh M.K."/>
            <person name="Eom M.K."/>
            <person name="Lee J.-S."/>
        </authorList>
    </citation>
    <scope>NUCLEOTIDE SEQUENCE</scope>
    <source>
        <strain evidence="3">LIP-5</strain>
    </source>
</reference>
<proteinExistence type="predicted"/>
<dbReference type="InterPro" id="IPR018720">
    <property type="entry name" value="DUF2249"/>
</dbReference>